<feature type="compositionally biased region" description="Basic and acidic residues" evidence="1">
    <location>
        <begin position="1"/>
        <end position="15"/>
    </location>
</feature>
<evidence type="ECO:0000313" key="3">
    <source>
        <dbReference type="Proteomes" id="UP000014803"/>
    </source>
</evidence>
<dbReference type="AlphaFoldDB" id="S4Y677"/>
<evidence type="ECO:0000313" key="2">
    <source>
        <dbReference type="EMBL" id="AGP39730.1"/>
    </source>
</evidence>
<protein>
    <submittedName>
        <fullName evidence="2">Uncharacterized protein</fullName>
    </submittedName>
</protein>
<accession>S4Y677</accession>
<feature type="region of interest" description="Disordered" evidence="1">
    <location>
        <begin position="1"/>
        <end position="26"/>
    </location>
</feature>
<dbReference type="HOGENOM" id="CLU_2275622_0_0_7"/>
<name>S4Y677_SORCE</name>
<dbReference type="EMBL" id="CP003969">
    <property type="protein sequence ID" value="AGP39730.1"/>
    <property type="molecule type" value="Genomic_DNA"/>
</dbReference>
<gene>
    <name evidence="2" type="ORF">SCE1572_37690</name>
</gene>
<proteinExistence type="predicted"/>
<feature type="region of interest" description="Disordered" evidence="1">
    <location>
        <begin position="72"/>
        <end position="102"/>
    </location>
</feature>
<sequence>MEPRALESGHTEVTRQRRHALSPVGRMSLRPTAVRERVLASTGLAELDHWIRRATVISGAWELLAHAGLAEGAPPPDVGAHGGHTPRTAYRPSGQCHPAEPV</sequence>
<dbReference type="KEGG" id="scu:SCE1572_37690"/>
<evidence type="ECO:0000256" key="1">
    <source>
        <dbReference type="SAM" id="MobiDB-lite"/>
    </source>
</evidence>
<dbReference type="Proteomes" id="UP000014803">
    <property type="component" value="Chromosome"/>
</dbReference>
<reference evidence="2 3" key="1">
    <citation type="journal article" date="2013" name="Sci. Rep.">
        <title>Extraordinary expansion of a Sorangium cellulosum genome from an alkaline milieu.</title>
        <authorList>
            <person name="Han K."/>
            <person name="Li Z.F."/>
            <person name="Peng R."/>
            <person name="Zhu L.P."/>
            <person name="Zhou T."/>
            <person name="Wang L.G."/>
            <person name="Li S.G."/>
            <person name="Zhang X.B."/>
            <person name="Hu W."/>
            <person name="Wu Z.H."/>
            <person name="Qin N."/>
            <person name="Li Y.Z."/>
        </authorList>
    </citation>
    <scope>NUCLEOTIDE SEQUENCE [LARGE SCALE GENOMIC DNA]</scope>
    <source>
        <strain evidence="2 3">So0157-2</strain>
    </source>
</reference>
<organism evidence="2 3">
    <name type="scientific">Sorangium cellulosum So0157-2</name>
    <dbReference type="NCBI Taxonomy" id="1254432"/>
    <lineage>
        <taxon>Bacteria</taxon>
        <taxon>Pseudomonadati</taxon>
        <taxon>Myxococcota</taxon>
        <taxon>Polyangia</taxon>
        <taxon>Polyangiales</taxon>
        <taxon>Polyangiaceae</taxon>
        <taxon>Sorangium</taxon>
    </lineage>
</organism>